<dbReference type="KEGG" id="bdw:94334370"/>
<evidence type="ECO:0000256" key="1">
    <source>
        <dbReference type="ARBA" id="ARBA00004123"/>
    </source>
</evidence>
<dbReference type="GO" id="GO:0000974">
    <property type="term" value="C:Prp19 complex"/>
    <property type="evidence" value="ECO:0007669"/>
    <property type="project" value="TreeGrafter"/>
</dbReference>
<dbReference type="SUPFAM" id="SSF48452">
    <property type="entry name" value="TPR-like"/>
    <property type="match status" value="2"/>
</dbReference>
<dbReference type="RefSeq" id="XP_067803917.1">
    <property type="nucleotide sequence ID" value="XM_067945126.1"/>
</dbReference>
<dbReference type="InterPro" id="IPR003107">
    <property type="entry name" value="HAT"/>
</dbReference>
<evidence type="ECO:0000259" key="9">
    <source>
        <dbReference type="Pfam" id="PF23220"/>
    </source>
</evidence>
<evidence type="ECO:0000256" key="6">
    <source>
        <dbReference type="ARBA" id="ARBA00023187"/>
    </source>
</evidence>
<dbReference type="InterPro" id="IPR056350">
    <property type="entry name" value="HAT_Syf1_central"/>
</dbReference>
<accession>A0AAD9PLI3</accession>
<dbReference type="InterPro" id="IPR045075">
    <property type="entry name" value="Syf1-like"/>
</dbReference>
<dbReference type="InterPro" id="IPR055430">
    <property type="entry name" value="HAT_Syf1_CNRKL1_C"/>
</dbReference>
<keyword evidence="5" id="KW-0677">Repeat</keyword>
<dbReference type="Pfam" id="PF23220">
    <property type="entry name" value="HAT_Syf1_M"/>
    <property type="match status" value="1"/>
</dbReference>
<gene>
    <name evidence="12" type="ORF">BdWA1_000072</name>
</gene>
<dbReference type="SMART" id="SM00028">
    <property type="entry name" value="TPR"/>
    <property type="match status" value="3"/>
</dbReference>
<dbReference type="Pfam" id="PF23233">
    <property type="entry name" value="HAT_Syf1_CNRKL1_N"/>
    <property type="match status" value="1"/>
</dbReference>
<reference evidence="12" key="1">
    <citation type="journal article" date="2023" name="Nat. Microbiol.">
        <title>Babesia duncani multi-omics identifies virulence factors and drug targets.</title>
        <authorList>
            <person name="Singh P."/>
            <person name="Lonardi S."/>
            <person name="Liang Q."/>
            <person name="Vydyam P."/>
            <person name="Khabirova E."/>
            <person name="Fang T."/>
            <person name="Gihaz S."/>
            <person name="Thekkiniath J."/>
            <person name="Munshi M."/>
            <person name="Abel S."/>
            <person name="Ciampossin L."/>
            <person name="Batugedara G."/>
            <person name="Gupta M."/>
            <person name="Lu X.M."/>
            <person name="Lenz T."/>
            <person name="Chakravarty S."/>
            <person name="Cornillot E."/>
            <person name="Hu Y."/>
            <person name="Ma W."/>
            <person name="Gonzalez L.M."/>
            <person name="Sanchez S."/>
            <person name="Estrada K."/>
            <person name="Sanchez-Flores A."/>
            <person name="Montero E."/>
            <person name="Harb O.S."/>
            <person name="Le Roch K.G."/>
            <person name="Mamoun C.B."/>
        </authorList>
    </citation>
    <scope>NUCLEOTIDE SEQUENCE</scope>
    <source>
        <strain evidence="12">WA1</strain>
    </source>
</reference>
<keyword evidence="6" id="KW-0508">mRNA splicing</keyword>
<dbReference type="AlphaFoldDB" id="A0AAD9PLI3"/>
<dbReference type="InterPro" id="IPR019734">
    <property type="entry name" value="TPR_rpt"/>
</dbReference>
<dbReference type="GeneID" id="94334370"/>
<feature type="domain" description="Pre-mRNA-splicing factor Syf1-like N-terminal HAT-repeats" evidence="11">
    <location>
        <begin position="112"/>
        <end position="236"/>
    </location>
</feature>
<evidence type="ECO:0000256" key="5">
    <source>
        <dbReference type="ARBA" id="ARBA00022737"/>
    </source>
</evidence>
<comment type="subcellular location">
    <subcellularLocation>
        <location evidence="1">Nucleus</location>
    </subcellularLocation>
</comment>
<keyword evidence="4" id="KW-0747">Spliceosome</keyword>
<keyword evidence="3" id="KW-0507">mRNA processing</keyword>
<dbReference type="EMBL" id="JALLKP010000001">
    <property type="protein sequence ID" value="KAK2197075.1"/>
    <property type="molecule type" value="Genomic_DNA"/>
</dbReference>
<dbReference type="GO" id="GO:0071007">
    <property type="term" value="C:U2-type catalytic step 2 spliceosome"/>
    <property type="evidence" value="ECO:0007669"/>
    <property type="project" value="TreeGrafter"/>
</dbReference>
<evidence type="ECO:0000259" key="10">
    <source>
        <dbReference type="Pfam" id="PF23231"/>
    </source>
</evidence>
<evidence type="ECO:0000256" key="2">
    <source>
        <dbReference type="ARBA" id="ARBA00008644"/>
    </source>
</evidence>
<comment type="caution">
    <text evidence="12">The sequence shown here is derived from an EMBL/GenBank/DDBJ whole genome shotgun (WGS) entry which is preliminary data.</text>
</comment>
<comment type="similarity">
    <text evidence="2">Belongs to the crooked-neck family.</text>
</comment>
<dbReference type="GO" id="GO:0071014">
    <property type="term" value="C:post-mRNA release spliceosomal complex"/>
    <property type="evidence" value="ECO:0007669"/>
    <property type="project" value="TreeGrafter"/>
</dbReference>
<evidence type="ECO:0000313" key="13">
    <source>
        <dbReference type="Proteomes" id="UP001214638"/>
    </source>
</evidence>
<dbReference type="Proteomes" id="UP001214638">
    <property type="component" value="Unassembled WGS sequence"/>
</dbReference>
<evidence type="ECO:0000256" key="4">
    <source>
        <dbReference type="ARBA" id="ARBA00022728"/>
    </source>
</evidence>
<dbReference type="SMART" id="SM00386">
    <property type="entry name" value="HAT"/>
    <property type="match status" value="10"/>
</dbReference>
<sequence>MAATRYNYYQASDSMEVDEIVKSANFSNDSDGNADLATLYDRRFYEEIVRDPYKSKPWTEHIKLLKSIRPTRPTRRRYKVENITQLVELEESDAPNDISDVDAYVAINEMIFKAYSKAVEYIPLSYKIWYQYLRDSIEELSTDYYGDPDLYEQINARFDQSLVCMYGYPAVYLLYGSFLQLQPHVTGVRRLYDKALLNLAITQHHLVWEEYLKFVNRVDLLPLGKAVYRRYIQLKPTYREHFYEFLKRHGDYDGACTVLCGLLNDDAFVSEENKTQFDLWLELCEMIRDHPQDITTLPIQDIIREGISKYTDQIASLWTILAEVYIMKGKMIMARDVYEEALKSVTSVQDFGNIFDIYANFLESYAREMAKSDSDSVQVELAIDRLEHLVLNRAMLLVNVKLKQNKHNIYNWISHIDLVQDNPQEVVEIYNKALESIDVRRCVGRITDLWIRFANFHLDAKNVKGAEEIYKRATKSNFKFVDDLATIWCSWVEMYLVLGDYQKALEIARRSLDVSNDPDANEVEKRLYKSVKLWYLCLDMEQNFGTVATCKATFNKMVDAKVVTPQVCLGFVSYLENLGYFEASFNAFERCVALFKWPQAYYLYLPYLTRFIDRYQGTRLERAREIFDQCIYSGPDKSCAVPSKYAKQLLYLYAHMEEEFGSIRRCVGILQDATKNTEPEEQLQMITLYIAKVAEYYGIVHTRGIYNECLERTSDVVARDLCSMYIQMERGLGEIDRARAIYCYCSQMCDPAKYPNFWNEWREFEVLHGNEDCFREMLRIKRTVQAQYSNVHFNTEEIT</sequence>
<name>A0AAD9PLI3_9APIC</name>
<evidence type="ECO:0000256" key="8">
    <source>
        <dbReference type="ARBA" id="ARBA00039472"/>
    </source>
</evidence>
<dbReference type="Gene3D" id="1.25.40.10">
    <property type="entry name" value="Tetratricopeptide repeat domain"/>
    <property type="match status" value="4"/>
</dbReference>
<evidence type="ECO:0000256" key="7">
    <source>
        <dbReference type="ARBA" id="ARBA00023242"/>
    </source>
</evidence>
<evidence type="ECO:0000259" key="11">
    <source>
        <dbReference type="Pfam" id="PF23233"/>
    </source>
</evidence>
<evidence type="ECO:0000313" key="12">
    <source>
        <dbReference type="EMBL" id="KAK2197075.1"/>
    </source>
</evidence>
<dbReference type="PANTHER" id="PTHR11246">
    <property type="entry name" value="PRE-MRNA SPLICING FACTOR"/>
    <property type="match status" value="1"/>
</dbReference>
<dbReference type="InterPro" id="IPR055433">
    <property type="entry name" value="HAT_Syf1-like_N"/>
</dbReference>
<dbReference type="FunFam" id="1.25.40.10:FF:000137">
    <property type="entry name" value="Pre-mRNA-splicing factor syf1"/>
    <property type="match status" value="1"/>
</dbReference>
<dbReference type="PANTHER" id="PTHR11246:SF5">
    <property type="entry name" value="PRE-MRNA-SPLICING FACTOR SYF1"/>
    <property type="match status" value="1"/>
</dbReference>
<dbReference type="Pfam" id="PF23231">
    <property type="entry name" value="HAT_Syf1_CNRKL1_C"/>
    <property type="match status" value="1"/>
</dbReference>
<keyword evidence="7" id="KW-0539">Nucleus</keyword>
<evidence type="ECO:0000256" key="3">
    <source>
        <dbReference type="ARBA" id="ARBA00022664"/>
    </source>
</evidence>
<protein>
    <recommendedName>
        <fullName evidence="8">Pre-mRNA-splicing factor SYF1</fullName>
    </recommendedName>
</protein>
<dbReference type="GO" id="GO:0000349">
    <property type="term" value="P:generation of catalytic spliceosome for first transesterification step"/>
    <property type="evidence" value="ECO:0007669"/>
    <property type="project" value="TreeGrafter"/>
</dbReference>
<organism evidence="12 13">
    <name type="scientific">Babesia duncani</name>
    <dbReference type="NCBI Taxonomy" id="323732"/>
    <lineage>
        <taxon>Eukaryota</taxon>
        <taxon>Sar</taxon>
        <taxon>Alveolata</taxon>
        <taxon>Apicomplexa</taxon>
        <taxon>Aconoidasida</taxon>
        <taxon>Piroplasmida</taxon>
        <taxon>Babesiidae</taxon>
        <taxon>Babesia</taxon>
    </lineage>
</organism>
<feature type="domain" description="Pre-mRNA-splicing factor SYF1 central HAT repeats" evidence="9">
    <location>
        <begin position="240"/>
        <end position="437"/>
    </location>
</feature>
<proteinExistence type="inferred from homology"/>
<feature type="domain" description="Pre-mRNA-splicing factor Syf1/CRNKL1-like C-terminal HAT-repeats" evidence="10">
    <location>
        <begin position="441"/>
        <end position="795"/>
    </location>
</feature>
<keyword evidence="13" id="KW-1185">Reference proteome</keyword>
<dbReference type="InterPro" id="IPR011990">
    <property type="entry name" value="TPR-like_helical_dom_sf"/>
</dbReference>